<feature type="chain" id="PRO_5046666973" evidence="5">
    <location>
        <begin position="19"/>
        <end position="170"/>
    </location>
</feature>
<evidence type="ECO:0000256" key="4">
    <source>
        <dbReference type="ARBA" id="ARBA00022807"/>
    </source>
</evidence>
<organism evidence="7 8">
    <name type="scientific">Pseudoalteromonas haloplanktis</name>
    <name type="common">Alteromonas haloplanktis</name>
    <dbReference type="NCBI Taxonomy" id="228"/>
    <lineage>
        <taxon>Bacteria</taxon>
        <taxon>Pseudomonadati</taxon>
        <taxon>Pseudomonadota</taxon>
        <taxon>Gammaproteobacteria</taxon>
        <taxon>Alteromonadales</taxon>
        <taxon>Pseudoalteromonadaceae</taxon>
        <taxon>Pseudoalteromonas</taxon>
    </lineage>
</organism>
<dbReference type="InterPro" id="IPR000064">
    <property type="entry name" value="NLP_P60_dom"/>
</dbReference>
<evidence type="ECO:0000313" key="7">
    <source>
        <dbReference type="EMBL" id="MDQ9090212.1"/>
    </source>
</evidence>
<comment type="caution">
    <text evidence="7">The sequence shown here is derived from an EMBL/GenBank/DDBJ whole genome shotgun (WGS) entry which is preliminary data.</text>
</comment>
<dbReference type="Proteomes" id="UP001226574">
    <property type="component" value="Unassembled WGS sequence"/>
</dbReference>
<reference evidence="7 8" key="1">
    <citation type="submission" date="2023-08" db="EMBL/GenBank/DDBJ databases">
        <title>Pseudoalteromonas haloplanktis LL1 genome.</title>
        <authorList>
            <person name="Wu S."/>
        </authorList>
    </citation>
    <scope>NUCLEOTIDE SEQUENCE [LARGE SCALE GENOMIC DNA]</scope>
    <source>
        <strain evidence="7 8">LL1</strain>
    </source>
</reference>
<evidence type="ECO:0000256" key="5">
    <source>
        <dbReference type="SAM" id="SignalP"/>
    </source>
</evidence>
<dbReference type="RefSeq" id="WP_309038185.1">
    <property type="nucleotide sequence ID" value="NZ_JAVIFY010000001.1"/>
</dbReference>
<dbReference type="Gene3D" id="3.90.1720.10">
    <property type="entry name" value="endopeptidase domain like (from Nostoc punctiforme)"/>
    <property type="match status" value="1"/>
</dbReference>
<evidence type="ECO:0000313" key="8">
    <source>
        <dbReference type="Proteomes" id="UP001226574"/>
    </source>
</evidence>
<evidence type="ECO:0000256" key="3">
    <source>
        <dbReference type="ARBA" id="ARBA00022801"/>
    </source>
</evidence>
<sequence>MNKLLIILLLSTANYSYATLTTNVITNTALSWQDKGYRMGKAEQCMNWTREVLVSACGDHFKTLQTHTPWDAHLLGEGDKLAAIHADSLASDEFGQKITLLSKVQQGDLLFFKNTYGNWADGVITHVGIALDNSRYIHRMTSNKGIVRVEPIPKHEFASALRLNKELCRP</sequence>
<feature type="signal peptide" evidence="5">
    <location>
        <begin position="1"/>
        <end position="18"/>
    </location>
</feature>
<evidence type="ECO:0000259" key="6">
    <source>
        <dbReference type="Pfam" id="PF00877"/>
    </source>
</evidence>
<comment type="similarity">
    <text evidence="1">Belongs to the peptidase C40 family.</text>
</comment>
<evidence type="ECO:0000256" key="2">
    <source>
        <dbReference type="ARBA" id="ARBA00022670"/>
    </source>
</evidence>
<keyword evidence="4" id="KW-0788">Thiol protease</keyword>
<keyword evidence="3" id="KW-0378">Hydrolase</keyword>
<keyword evidence="2" id="KW-0645">Protease</keyword>
<gene>
    <name evidence="7" type="ORF">RC083_01255</name>
</gene>
<dbReference type="EMBL" id="JAVIFY010000001">
    <property type="protein sequence ID" value="MDQ9090212.1"/>
    <property type="molecule type" value="Genomic_DNA"/>
</dbReference>
<dbReference type="InterPro" id="IPR038765">
    <property type="entry name" value="Papain-like_cys_pep_sf"/>
</dbReference>
<accession>A0ABU1B7I9</accession>
<evidence type="ECO:0000256" key="1">
    <source>
        <dbReference type="ARBA" id="ARBA00007074"/>
    </source>
</evidence>
<keyword evidence="5" id="KW-0732">Signal</keyword>
<dbReference type="SUPFAM" id="SSF54001">
    <property type="entry name" value="Cysteine proteinases"/>
    <property type="match status" value="1"/>
</dbReference>
<keyword evidence="8" id="KW-1185">Reference proteome</keyword>
<feature type="domain" description="NlpC/P60" evidence="6">
    <location>
        <begin position="91"/>
        <end position="144"/>
    </location>
</feature>
<dbReference type="Pfam" id="PF00877">
    <property type="entry name" value="NLPC_P60"/>
    <property type="match status" value="1"/>
</dbReference>
<protein>
    <submittedName>
        <fullName evidence="7">NlpC/P60 family protein</fullName>
    </submittedName>
</protein>
<proteinExistence type="inferred from homology"/>
<name>A0ABU1B7I9_PSEHA</name>